<dbReference type="FunFam" id="3.40.50.2000:FF:000072">
    <property type="entry name" value="Glycosyl transferase"/>
    <property type="match status" value="1"/>
</dbReference>
<dbReference type="RefSeq" id="WP_144990128.1">
    <property type="nucleotide sequence ID" value="NZ_VNJK01000001.1"/>
</dbReference>
<evidence type="ECO:0000256" key="3">
    <source>
        <dbReference type="ARBA" id="ARBA00022679"/>
    </source>
</evidence>
<sequence length="403" mass="44810">MARILYVNIAAEGHVNPTLGLVKQLVENGEEVVYMCTEEFRNKITSTGAKFLPYKLNEQALAELGFSLTDVKHPLQFTEFMLRGFIEHSVPDILRLTKDESFDFLMFDSMFGWGGHILSEKLGIPSICSLTHFVVPTLAVQEMPPIDPGDYDVAALCERIMNAAQQVAAELHVDVPSFEDIAGMIGQHKIVFTSRYFQPYADLIDDSYVYTGPSIASREDAPHFPLEQLHSNYEQVVYISMGTILNKDIEFYKLCFEAFKDIPAQFVLSCGKDTDLSEISDSIPPQFIIEPYVPQLEVLQHADAFITHAGMNSTSEGLYYNVPLVMLPLSADQPYVAARVQELGAGIMLDKGSLTPEILKSALLQVLNDASYKENAKKIGDSFREAGGHHAAAKHVMSLFSKV</sequence>
<dbReference type="CDD" id="cd03784">
    <property type="entry name" value="GT1_Gtf-like"/>
    <property type="match status" value="1"/>
</dbReference>
<dbReference type="InterPro" id="IPR050271">
    <property type="entry name" value="UDP-glycosyltransferase"/>
</dbReference>
<dbReference type="PANTHER" id="PTHR48043">
    <property type="entry name" value="EG:EG0003.4 PROTEIN-RELATED"/>
    <property type="match status" value="1"/>
</dbReference>
<dbReference type="Proteomes" id="UP000318102">
    <property type="component" value="Unassembled WGS sequence"/>
</dbReference>
<dbReference type="AlphaFoldDB" id="A0A559J0X8"/>
<dbReference type="EMBL" id="VNJK01000001">
    <property type="protein sequence ID" value="TVX93545.1"/>
    <property type="molecule type" value="Genomic_DNA"/>
</dbReference>
<dbReference type="Pfam" id="PF00201">
    <property type="entry name" value="UDPGT"/>
    <property type="match status" value="1"/>
</dbReference>
<comment type="similarity">
    <text evidence="1">Belongs to the UDP-glycosyltransferase family.</text>
</comment>
<dbReference type="InterPro" id="IPR002213">
    <property type="entry name" value="UDP_glucos_trans"/>
</dbReference>
<dbReference type="SUPFAM" id="SSF53756">
    <property type="entry name" value="UDP-Glycosyltransferase/glycogen phosphorylase"/>
    <property type="match status" value="1"/>
</dbReference>
<keyword evidence="3 4" id="KW-0808">Transferase</keyword>
<dbReference type="GO" id="GO:0016758">
    <property type="term" value="F:hexosyltransferase activity"/>
    <property type="evidence" value="ECO:0007669"/>
    <property type="project" value="InterPro"/>
</dbReference>
<proteinExistence type="inferred from homology"/>
<evidence type="ECO:0000313" key="5">
    <source>
        <dbReference type="Proteomes" id="UP000318102"/>
    </source>
</evidence>
<name>A0A559J0X8_9BACL</name>
<gene>
    <name evidence="4" type="ORF">FPZ44_11070</name>
</gene>
<protein>
    <submittedName>
        <fullName evidence="4">Glycosyl transferase</fullName>
    </submittedName>
</protein>
<dbReference type="InterPro" id="IPR006326">
    <property type="entry name" value="UDPGT_MGT-like"/>
</dbReference>
<evidence type="ECO:0000256" key="2">
    <source>
        <dbReference type="ARBA" id="ARBA00022676"/>
    </source>
</evidence>
<evidence type="ECO:0000256" key="1">
    <source>
        <dbReference type="ARBA" id="ARBA00009995"/>
    </source>
</evidence>
<dbReference type="Gene3D" id="3.40.50.2000">
    <property type="entry name" value="Glycogen Phosphorylase B"/>
    <property type="match status" value="2"/>
</dbReference>
<organism evidence="4 5">
    <name type="scientific">Paenibacillus agilis</name>
    <dbReference type="NCBI Taxonomy" id="3020863"/>
    <lineage>
        <taxon>Bacteria</taxon>
        <taxon>Bacillati</taxon>
        <taxon>Bacillota</taxon>
        <taxon>Bacilli</taxon>
        <taxon>Bacillales</taxon>
        <taxon>Paenibacillaceae</taxon>
        <taxon>Paenibacillus</taxon>
    </lineage>
</organism>
<keyword evidence="5" id="KW-1185">Reference proteome</keyword>
<accession>A0A559J0X8</accession>
<reference evidence="4 5" key="1">
    <citation type="submission" date="2019-07" db="EMBL/GenBank/DDBJ databases">
        <authorList>
            <person name="Kim J."/>
        </authorList>
    </citation>
    <scope>NUCLEOTIDE SEQUENCE [LARGE SCALE GENOMIC DNA]</scope>
    <source>
        <strain evidence="4 5">N4</strain>
    </source>
</reference>
<dbReference type="GO" id="GO:0008194">
    <property type="term" value="F:UDP-glycosyltransferase activity"/>
    <property type="evidence" value="ECO:0007669"/>
    <property type="project" value="InterPro"/>
</dbReference>
<evidence type="ECO:0000313" key="4">
    <source>
        <dbReference type="EMBL" id="TVX93545.1"/>
    </source>
</evidence>
<dbReference type="OrthoDB" id="6620093at2"/>
<keyword evidence="2" id="KW-0328">Glycosyltransferase</keyword>
<comment type="caution">
    <text evidence="4">The sequence shown here is derived from an EMBL/GenBank/DDBJ whole genome shotgun (WGS) entry which is preliminary data.</text>
</comment>
<dbReference type="PANTHER" id="PTHR48043:SF145">
    <property type="entry name" value="FI06409P-RELATED"/>
    <property type="match status" value="1"/>
</dbReference>
<dbReference type="NCBIfam" id="TIGR01426">
    <property type="entry name" value="MGT"/>
    <property type="match status" value="1"/>
</dbReference>